<dbReference type="Proteomes" id="UP000815677">
    <property type="component" value="Unassembled WGS sequence"/>
</dbReference>
<evidence type="ECO:0000313" key="2">
    <source>
        <dbReference type="EMBL" id="GAT55319.1"/>
    </source>
</evidence>
<accession>A0ABQ0LW76</accession>
<name>A0ABQ0LW76_MYCCL</name>
<keyword evidence="3" id="KW-1185">Reference proteome</keyword>
<dbReference type="EMBL" id="DF848977">
    <property type="protein sequence ID" value="GAT55319.1"/>
    <property type="molecule type" value="Genomic_DNA"/>
</dbReference>
<organism evidence="2 3">
    <name type="scientific">Mycena chlorophos</name>
    <name type="common">Agaric fungus</name>
    <name type="synonym">Agaricus chlorophos</name>
    <dbReference type="NCBI Taxonomy" id="658473"/>
    <lineage>
        <taxon>Eukaryota</taxon>
        <taxon>Fungi</taxon>
        <taxon>Dikarya</taxon>
        <taxon>Basidiomycota</taxon>
        <taxon>Agaricomycotina</taxon>
        <taxon>Agaricomycetes</taxon>
        <taxon>Agaricomycetidae</taxon>
        <taxon>Agaricales</taxon>
        <taxon>Marasmiineae</taxon>
        <taxon>Mycenaceae</taxon>
        <taxon>Mycena</taxon>
    </lineage>
</organism>
<feature type="region of interest" description="Disordered" evidence="1">
    <location>
        <begin position="1"/>
        <end position="27"/>
    </location>
</feature>
<feature type="compositionally biased region" description="Basic and acidic residues" evidence="1">
    <location>
        <begin position="119"/>
        <end position="128"/>
    </location>
</feature>
<gene>
    <name evidence="2" type="ORF">MCHLO_12099</name>
</gene>
<reference evidence="2" key="1">
    <citation type="submission" date="2014-09" db="EMBL/GenBank/DDBJ databases">
        <title>Genome sequence of the luminous mushroom Mycena chlorophos for searching fungal bioluminescence genes.</title>
        <authorList>
            <person name="Tanaka Y."/>
            <person name="Kasuga D."/>
            <person name="Oba Y."/>
            <person name="Hase S."/>
            <person name="Sato K."/>
            <person name="Oba Y."/>
            <person name="Sakakibara Y."/>
        </authorList>
    </citation>
    <scope>NUCLEOTIDE SEQUENCE</scope>
</reference>
<feature type="region of interest" description="Disordered" evidence="1">
    <location>
        <begin position="75"/>
        <end position="152"/>
    </location>
</feature>
<proteinExistence type="predicted"/>
<protein>
    <submittedName>
        <fullName evidence="2">Uncharacterized protein</fullName>
    </submittedName>
</protein>
<evidence type="ECO:0000313" key="3">
    <source>
        <dbReference type="Proteomes" id="UP000815677"/>
    </source>
</evidence>
<sequence length="152" mass="16704">MALAGRLRSSPVPKQREHTSHRRVKSGCNPLKAISREVAVLASLKAAPDDTPKAPQEWLRAIPGHGWEVAILASPKAAQESARRDGCDPVPAPGPRGCDPSLVLELRMLETVRRKRREERRARQERVRTTPGPGRGGRGPRHAQGRADEKRG</sequence>
<evidence type="ECO:0000256" key="1">
    <source>
        <dbReference type="SAM" id="MobiDB-lite"/>
    </source>
</evidence>